<dbReference type="AlphaFoldDB" id="A0A833VGJ9"/>
<organism evidence="2 3">
    <name type="scientific">Carex littledalei</name>
    <dbReference type="NCBI Taxonomy" id="544730"/>
    <lineage>
        <taxon>Eukaryota</taxon>
        <taxon>Viridiplantae</taxon>
        <taxon>Streptophyta</taxon>
        <taxon>Embryophyta</taxon>
        <taxon>Tracheophyta</taxon>
        <taxon>Spermatophyta</taxon>
        <taxon>Magnoliopsida</taxon>
        <taxon>Liliopsida</taxon>
        <taxon>Poales</taxon>
        <taxon>Cyperaceae</taxon>
        <taxon>Cyperoideae</taxon>
        <taxon>Cariceae</taxon>
        <taxon>Carex</taxon>
        <taxon>Carex subgen. Euthyceras</taxon>
    </lineage>
</organism>
<dbReference type="PANTHER" id="PTHR36333:SF1">
    <property type="entry name" value="DIMETHYLALLYL, ADENOSINE TRNA METHYLTHIOTRANSFERASE"/>
    <property type="match status" value="1"/>
</dbReference>
<feature type="coiled-coil region" evidence="1">
    <location>
        <begin position="63"/>
        <end position="90"/>
    </location>
</feature>
<evidence type="ECO:0000256" key="1">
    <source>
        <dbReference type="SAM" id="Coils"/>
    </source>
</evidence>
<evidence type="ECO:0000313" key="2">
    <source>
        <dbReference type="EMBL" id="KAF3322408.1"/>
    </source>
</evidence>
<comment type="caution">
    <text evidence="2">The sequence shown here is derived from an EMBL/GenBank/DDBJ whole genome shotgun (WGS) entry which is preliminary data.</text>
</comment>
<gene>
    <name evidence="2" type="ORF">FCM35_KLT13549</name>
</gene>
<dbReference type="PANTHER" id="PTHR36333">
    <property type="entry name" value="DIMETHYLALLYL, ADENOSINE TRNA METHYLTHIOTRANSFERASE"/>
    <property type="match status" value="1"/>
</dbReference>
<dbReference type="OrthoDB" id="513821at2759"/>
<keyword evidence="1" id="KW-0175">Coiled coil</keyword>
<sequence>MASLQAASALFRSSSPRFNSNLKRVNPTKRSSIKIQCVGWDPEGILGPPQGGHIAKMEFKRRLDKDSEARAAFERQVREEQERRRAQREARVVPETIEGLVEYFLDTEAREIEVEIARLRPRLDKAFFDHIQHEIAQIRFSLNKTQAMEDRLCELEAMQKVLLEGSEAYDKLQADMVSAKENLMKILQSKDRKSTLLEMVEKNEINRSLLALLDENIASALSSNQKDVAVFMEEVRSSVVKYITV</sequence>
<proteinExistence type="predicted"/>
<name>A0A833VGJ9_9POAL</name>
<dbReference type="EMBL" id="SWLB01000025">
    <property type="protein sequence ID" value="KAF3322408.1"/>
    <property type="molecule type" value="Genomic_DNA"/>
</dbReference>
<keyword evidence="3" id="KW-1185">Reference proteome</keyword>
<protein>
    <submittedName>
        <fullName evidence="2">Uncharacterized protein</fullName>
    </submittedName>
</protein>
<dbReference type="Proteomes" id="UP000623129">
    <property type="component" value="Unassembled WGS sequence"/>
</dbReference>
<reference evidence="2" key="1">
    <citation type="submission" date="2020-01" db="EMBL/GenBank/DDBJ databases">
        <title>Genome sequence of Kobresia littledalei, the first chromosome-level genome in the family Cyperaceae.</title>
        <authorList>
            <person name="Qu G."/>
        </authorList>
    </citation>
    <scope>NUCLEOTIDE SEQUENCE</scope>
    <source>
        <strain evidence="2">C.B.Clarke</strain>
        <tissue evidence="2">Leaf</tissue>
    </source>
</reference>
<evidence type="ECO:0000313" key="3">
    <source>
        <dbReference type="Proteomes" id="UP000623129"/>
    </source>
</evidence>
<accession>A0A833VGJ9</accession>
<dbReference type="GO" id="GO:0009570">
    <property type="term" value="C:chloroplast stroma"/>
    <property type="evidence" value="ECO:0007669"/>
    <property type="project" value="TreeGrafter"/>
</dbReference>